<proteinExistence type="predicted"/>
<dbReference type="EMBL" id="CM047948">
    <property type="protein sequence ID" value="KAI9896464.1"/>
    <property type="molecule type" value="Genomic_DNA"/>
</dbReference>
<reference evidence="1" key="1">
    <citation type="submission" date="2022-10" db="EMBL/GenBank/DDBJ databases">
        <title>Complete Genome of Trichothecium roseum strain YXFP-22015, a Plant Pathogen Isolated from Citrus.</title>
        <authorList>
            <person name="Wang Y."/>
            <person name="Zhu L."/>
        </authorList>
    </citation>
    <scope>NUCLEOTIDE SEQUENCE</scope>
    <source>
        <strain evidence="1">YXFP-22015</strain>
    </source>
</reference>
<comment type="caution">
    <text evidence="1">The sequence shown here is derived from an EMBL/GenBank/DDBJ whole genome shotgun (WGS) entry which is preliminary data.</text>
</comment>
<organism evidence="1 2">
    <name type="scientific">Trichothecium roseum</name>
    <dbReference type="NCBI Taxonomy" id="47278"/>
    <lineage>
        <taxon>Eukaryota</taxon>
        <taxon>Fungi</taxon>
        <taxon>Dikarya</taxon>
        <taxon>Ascomycota</taxon>
        <taxon>Pezizomycotina</taxon>
        <taxon>Sordariomycetes</taxon>
        <taxon>Hypocreomycetidae</taxon>
        <taxon>Hypocreales</taxon>
        <taxon>Hypocreales incertae sedis</taxon>
        <taxon>Trichothecium</taxon>
    </lineage>
</organism>
<dbReference type="Proteomes" id="UP001163324">
    <property type="component" value="Chromosome 9"/>
</dbReference>
<name>A0ACC0UQQ7_9HYPO</name>
<accession>A0ACC0UQQ7</accession>
<keyword evidence="2" id="KW-1185">Reference proteome</keyword>
<evidence type="ECO:0000313" key="2">
    <source>
        <dbReference type="Proteomes" id="UP001163324"/>
    </source>
</evidence>
<evidence type="ECO:0000313" key="1">
    <source>
        <dbReference type="EMBL" id="KAI9896464.1"/>
    </source>
</evidence>
<gene>
    <name evidence="1" type="ORF">N3K66_008636</name>
</gene>
<protein>
    <submittedName>
        <fullName evidence="1">Uncharacterized protein</fullName>
    </submittedName>
</protein>
<sequence>MKEEVMPTTILSAGAGPGHRTAVSVLGAGTQGRRLAFMWSSLGNDVHLIDAQKTQLDASLEAVEDFRTSWSTPEAKRGSITTHLPETLSAALQSSWLVVECVPERLPLKREIIQKLDSLAPENVIIASNSSSYSCGEIIDGLDLKDRTRVLSAHTYWPPETPAIEIMGHDATNKAHVDTMMKQCAAHGFQPFHVKSPSMGYLYNRIWAAIKREALLAASEGAGTPEEIDAIFKGILKTPKGPFEQMDVVGLDVVLDIEEHYAEARKDVPTEPREYLKSYLDRGHLGVKSGKGFYEYSGANNN</sequence>